<sequence>MASKLRSFILGMGGPMAHVAACDRLPHEQVFPLFSLHLLYLHQRPCGISFFGCTVIDRHFIVAILLISGLAAIYGYNQYG</sequence>
<keyword evidence="1" id="KW-0812">Transmembrane</keyword>
<feature type="transmembrane region" description="Helical" evidence="1">
    <location>
        <begin position="59"/>
        <end position="76"/>
    </location>
</feature>
<dbReference type="AlphaFoldDB" id="A0AAN8IK51"/>
<keyword evidence="1" id="KW-1133">Transmembrane helix</keyword>
<dbReference type="EMBL" id="WIXE01011760">
    <property type="protein sequence ID" value="KAK5976516.1"/>
    <property type="molecule type" value="Genomic_DNA"/>
</dbReference>
<evidence type="ECO:0000256" key="1">
    <source>
        <dbReference type="SAM" id="Phobius"/>
    </source>
</evidence>
<reference evidence="2 3" key="1">
    <citation type="submission" date="2019-10" db="EMBL/GenBank/DDBJ databases">
        <title>Assembly and Annotation for the nematode Trichostrongylus colubriformis.</title>
        <authorList>
            <person name="Martin J."/>
        </authorList>
    </citation>
    <scope>NUCLEOTIDE SEQUENCE [LARGE SCALE GENOMIC DNA]</scope>
    <source>
        <strain evidence="2">G859</strain>
        <tissue evidence="2">Whole worm</tissue>
    </source>
</reference>
<evidence type="ECO:0000313" key="2">
    <source>
        <dbReference type="EMBL" id="KAK5976516.1"/>
    </source>
</evidence>
<accession>A0AAN8IK51</accession>
<gene>
    <name evidence="2" type="ORF">GCK32_019929</name>
</gene>
<keyword evidence="3" id="KW-1185">Reference proteome</keyword>
<protein>
    <submittedName>
        <fullName evidence="2">Uncharacterized protein</fullName>
    </submittedName>
</protein>
<evidence type="ECO:0000313" key="3">
    <source>
        <dbReference type="Proteomes" id="UP001331761"/>
    </source>
</evidence>
<dbReference type="Proteomes" id="UP001331761">
    <property type="component" value="Unassembled WGS sequence"/>
</dbReference>
<organism evidence="2 3">
    <name type="scientific">Trichostrongylus colubriformis</name>
    <name type="common">Black scour worm</name>
    <dbReference type="NCBI Taxonomy" id="6319"/>
    <lineage>
        <taxon>Eukaryota</taxon>
        <taxon>Metazoa</taxon>
        <taxon>Ecdysozoa</taxon>
        <taxon>Nematoda</taxon>
        <taxon>Chromadorea</taxon>
        <taxon>Rhabditida</taxon>
        <taxon>Rhabditina</taxon>
        <taxon>Rhabditomorpha</taxon>
        <taxon>Strongyloidea</taxon>
        <taxon>Trichostrongylidae</taxon>
        <taxon>Trichostrongylus</taxon>
    </lineage>
</organism>
<keyword evidence="1" id="KW-0472">Membrane</keyword>
<name>A0AAN8IK51_TRICO</name>
<comment type="caution">
    <text evidence="2">The sequence shown here is derived from an EMBL/GenBank/DDBJ whole genome shotgun (WGS) entry which is preliminary data.</text>
</comment>
<proteinExistence type="predicted"/>